<sequence length="122" mass="14189">MIEFIRADHINICVPPERLEEALIFYTEIVGLRKIARPDHLFTTPGYWFDIGDIQLHVGVEPLKPVSVRHIAFEIKNMDNALKHIKAHNVEILEEPVIPGRKRFAFHDPFGNRMELLQIVEL</sequence>
<feature type="domain" description="VOC" evidence="1">
    <location>
        <begin position="6"/>
        <end position="119"/>
    </location>
</feature>
<reference evidence="2 3" key="1">
    <citation type="submission" date="2017-08" db="EMBL/GenBank/DDBJ databases">
        <title>Complete genome sequence of Mucilaginibacter sp. strain BJC16-A31.</title>
        <authorList>
            <consortium name="Henan University of Science and Technology"/>
            <person name="You X."/>
        </authorList>
    </citation>
    <scope>NUCLEOTIDE SEQUENCE [LARGE SCALE GENOMIC DNA]</scope>
    <source>
        <strain evidence="2 3">BJC16-A31</strain>
    </source>
</reference>
<protein>
    <recommendedName>
        <fullName evidence="1">VOC domain-containing protein</fullName>
    </recommendedName>
</protein>
<organism evidence="2 3">
    <name type="scientific">Mucilaginibacter xinganensis</name>
    <dbReference type="NCBI Taxonomy" id="1234841"/>
    <lineage>
        <taxon>Bacteria</taxon>
        <taxon>Pseudomonadati</taxon>
        <taxon>Bacteroidota</taxon>
        <taxon>Sphingobacteriia</taxon>
        <taxon>Sphingobacteriales</taxon>
        <taxon>Sphingobacteriaceae</taxon>
        <taxon>Mucilaginibacter</taxon>
    </lineage>
</organism>
<dbReference type="PANTHER" id="PTHR39175">
    <property type="entry name" value="FAMILY PROTEIN, PUTATIVE (AFU_ORTHOLOGUE AFUA_3G15060)-RELATED"/>
    <property type="match status" value="1"/>
</dbReference>
<dbReference type="EMBL" id="CP022743">
    <property type="protein sequence ID" value="ASU31934.1"/>
    <property type="molecule type" value="Genomic_DNA"/>
</dbReference>
<dbReference type="AlphaFoldDB" id="A0A223NQH0"/>
<evidence type="ECO:0000259" key="1">
    <source>
        <dbReference type="PROSITE" id="PS51819"/>
    </source>
</evidence>
<dbReference type="PROSITE" id="PS51819">
    <property type="entry name" value="VOC"/>
    <property type="match status" value="1"/>
</dbReference>
<keyword evidence="3" id="KW-1185">Reference proteome</keyword>
<dbReference type="SUPFAM" id="SSF54593">
    <property type="entry name" value="Glyoxalase/Bleomycin resistance protein/Dihydroxybiphenyl dioxygenase"/>
    <property type="match status" value="1"/>
</dbReference>
<dbReference type="RefSeq" id="WP_094568596.1">
    <property type="nucleotide sequence ID" value="NZ_CP022743.1"/>
</dbReference>
<dbReference type="PANTHER" id="PTHR39175:SF1">
    <property type="entry name" value="FAMILY PROTEIN, PUTATIVE (AFU_ORTHOLOGUE AFUA_3G15060)-RELATED"/>
    <property type="match status" value="1"/>
</dbReference>
<dbReference type="InterPro" id="IPR004360">
    <property type="entry name" value="Glyas_Fos-R_dOase_dom"/>
</dbReference>
<name>A0A223NQH0_9SPHI</name>
<gene>
    <name evidence="2" type="ORF">MuYL_0031</name>
</gene>
<dbReference type="OrthoDB" id="9813630at2"/>
<proteinExistence type="predicted"/>
<dbReference type="Pfam" id="PF00903">
    <property type="entry name" value="Glyoxalase"/>
    <property type="match status" value="1"/>
</dbReference>
<evidence type="ECO:0000313" key="3">
    <source>
        <dbReference type="Proteomes" id="UP000215002"/>
    </source>
</evidence>
<dbReference type="InterPro" id="IPR029068">
    <property type="entry name" value="Glyas_Bleomycin-R_OHBP_Dase"/>
</dbReference>
<dbReference type="InterPro" id="IPR037523">
    <property type="entry name" value="VOC_core"/>
</dbReference>
<dbReference type="Gene3D" id="3.10.180.10">
    <property type="entry name" value="2,3-Dihydroxybiphenyl 1,2-Dioxygenase, domain 1"/>
    <property type="match status" value="1"/>
</dbReference>
<dbReference type="KEGG" id="muc:MuYL_0031"/>
<dbReference type="Proteomes" id="UP000215002">
    <property type="component" value="Chromosome"/>
</dbReference>
<evidence type="ECO:0000313" key="2">
    <source>
        <dbReference type="EMBL" id="ASU31934.1"/>
    </source>
</evidence>
<accession>A0A223NQH0</accession>